<evidence type="ECO:0000313" key="3">
    <source>
        <dbReference type="EMBL" id="GAA5529089.1"/>
    </source>
</evidence>
<dbReference type="Proteomes" id="UP001428290">
    <property type="component" value="Unassembled WGS sequence"/>
</dbReference>
<evidence type="ECO:0000313" key="4">
    <source>
        <dbReference type="Proteomes" id="UP001428290"/>
    </source>
</evidence>
<feature type="domain" description="YtkA-like" evidence="2">
    <location>
        <begin position="32"/>
        <end position="113"/>
    </location>
</feature>
<dbReference type="InterPro" id="IPR032693">
    <property type="entry name" value="YtkA-like_dom"/>
</dbReference>
<organism evidence="3 4">
    <name type="scientific">Herpetosiphon gulosus</name>
    <dbReference type="NCBI Taxonomy" id="1973496"/>
    <lineage>
        <taxon>Bacteria</taxon>
        <taxon>Bacillati</taxon>
        <taxon>Chloroflexota</taxon>
        <taxon>Chloroflexia</taxon>
        <taxon>Herpetosiphonales</taxon>
        <taxon>Herpetosiphonaceae</taxon>
        <taxon>Herpetosiphon</taxon>
    </lineage>
</organism>
<protein>
    <recommendedName>
        <fullName evidence="2">YtkA-like domain-containing protein</fullName>
    </recommendedName>
</protein>
<proteinExistence type="predicted"/>
<sequence>MFKRFLLCLLLLTSLVACGGNNSAQVPAPVEKTVDGVTLKLTSESPLSQNTDQTWVINVTQNGQPVDNADVYLDIDMPSMPMGQNKPLAKSEGNGNYRAQGIYTMGGAWAVSVFAEFDGKEYQASFDFNVPE</sequence>
<dbReference type="PROSITE" id="PS51257">
    <property type="entry name" value="PROKAR_LIPOPROTEIN"/>
    <property type="match status" value="1"/>
</dbReference>
<reference evidence="3 4" key="1">
    <citation type="submission" date="2024-02" db="EMBL/GenBank/DDBJ databases">
        <title>Herpetosiphon gulosus NBRC 112829.</title>
        <authorList>
            <person name="Ichikawa N."/>
            <person name="Katano-Makiyama Y."/>
            <person name="Hidaka K."/>
        </authorList>
    </citation>
    <scope>NUCLEOTIDE SEQUENCE [LARGE SCALE GENOMIC DNA]</scope>
    <source>
        <strain evidence="3 4">NBRC 112829</strain>
    </source>
</reference>
<comment type="caution">
    <text evidence="3">The sequence shown here is derived from an EMBL/GenBank/DDBJ whole genome shotgun (WGS) entry which is preliminary data.</text>
</comment>
<feature type="chain" id="PRO_5045039176" description="YtkA-like domain-containing protein" evidence="1">
    <location>
        <begin position="20"/>
        <end position="132"/>
    </location>
</feature>
<dbReference type="RefSeq" id="WP_345722706.1">
    <property type="nucleotide sequence ID" value="NZ_BAABRU010000009.1"/>
</dbReference>
<accession>A0ABP9X144</accession>
<name>A0ABP9X144_9CHLR</name>
<keyword evidence="1" id="KW-0732">Signal</keyword>
<evidence type="ECO:0000259" key="2">
    <source>
        <dbReference type="Pfam" id="PF13115"/>
    </source>
</evidence>
<keyword evidence="4" id="KW-1185">Reference proteome</keyword>
<dbReference type="EMBL" id="BAABRU010000009">
    <property type="protein sequence ID" value="GAA5529089.1"/>
    <property type="molecule type" value="Genomic_DNA"/>
</dbReference>
<dbReference type="Pfam" id="PF13115">
    <property type="entry name" value="YtkA"/>
    <property type="match status" value="1"/>
</dbReference>
<feature type="signal peptide" evidence="1">
    <location>
        <begin position="1"/>
        <end position="19"/>
    </location>
</feature>
<gene>
    <name evidence="3" type="ORF">Hgul01_02892</name>
</gene>
<evidence type="ECO:0000256" key="1">
    <source>
        <dbReference type="SAM" id="SignalP"/>
    </source>
</evidence>